<accession>A0AAE0YKI0</accession>
<proteinExistence type="predicted"/>
<evidence type="ECO:0000313" key="2">
    <source>
        <dbReference type="EMBL" id="KAK3748124.1"/>
    </source>
</evidence>
<dbReference type="AlphaFoldDB" id="A0AAE0YKI0"/>
<feature type="region of interest" description="Disordered" evidence="1">
    <location>
        <begin position="1"/>
        <end position="23"/>
    </location>
</feature>
<sequence length="73" mass="8007">MASLAPSVGGEQSKPFGPPRVEDKTPISIEVAMLITLLELNSAGPGELPLHRPHPSFKQFYRRRDVAGQTLLR</sequence>
<reference evidence="2" key="1">
    <citation type="journal article" date="2023" name="G3 (Bethesda)">
        <title>A reference genome for the long-term kleptoplast-retaining sea slug Elysia crispata morphotype clarki.</title>
        <authorList>
            <person name="Eastman K.E."/>
            <person name="Pendleton A.L."/>
            <person name="Shaikh M.A."/>
            <person name="Suttiyut T."/>
            <person name="Ogas R."/>
            <person name="Tomko P."/>
            <person name="Gavelis G."/>
            <person name="Widhalm J.R."/>
            <person name="Wisecaver J.H."/>
        </authorList>
    </citation>
    <scope>NUCLEOTIDE SEQUENCE</scope>
    <source>
        <strain evidence="2">ECLA1</strain>
    </source>
</reference>
<dbReference type="EMBL" id="JAWDGP010006047">
    <property type="protein sequence ID" value="KAK3748124.1"/>
    <property type="molecule type" value="Genomic_DNA"/>
</dbReference>
<comment type="caution">
    <text evidence="2">The sequence shown here is derived from an EMBL/GenBank/DDBJ whole genome shotgun (WGS) entry which is preliminary data.</text>
</comment>
<keyword evidence="3" id="KW-1185">Reference proteome</keyword>
<evidence type="ECO:0000313" key="3">
    <source>
        <dbReference type="Proteomes" id="UP001283361"/>
    </source>
</evidence>
<dbReference type="Proteomes" id="UP001283361">
    <property type="component" value="Unassembled WGS sequence"/>
</dbReference>
<name>A0AAE0YKI0_9GAST</name>
<gene>
    <name evidence="2" type="ORF">RRG08_040605</name>
</gene>
<evidence type="ECO:0000256" key="1">
    <source>
        <dbReference type="SAM" id="MobiDB-lite"/>
    </source>
</evidence>
<organism evidence="2 3">
    <name type="scientific">Elysia crispata</name>
    <name type="common">lettuce slug</name>
    <dbReference type="NCBI Taxonomy" id="231223"/>
    <lineage>
        <taxon>Eukaryota</taxon>
        <taxon>Metazoa</taxon>
        <taxon>Spiralia</taxon>
        <taxon>Lophotrochozoa</taxon>
        <taxon>Mollusca</taxon>
        <taxon>Gastropoda</taxon>
        <taxon>Heterobranchia</taxon>
        <taxon>Euthyneura</taxon>
        <taxon>Panpulmonata</taxon>
        <taxon>Sacoglossa</taxon>
        <taxon>Placobranchoidea</taxon>
        <taxon>Plakobranchidae</taxon>
        <taxon>Elysia</taxon>
    </lineage>
</organism>
<protein>
    <submittedName>
        <fullName evidence="2">Uncharacterized protein</fullName>
    </submittedName>
</protein>